<accession>A0A0R1KR61</accession>
<comment type="caution">
    <text evidence="2">The sequence shown here is derived from an EMBL/GenBank/DDBJ whole genome shotgun (WGS) entry which is preliminary data.</text>
</comment>
<evidence type="ECO:0000313" key="3">
    <source>
        <dbReference type="Proteomes" id="UP000051515"/>
    </source>
</evidence>
<dbReference type="STRING" id="1423788.FC78_GL002230"/>
<feature type="compositionally biased region" description="Low complexity" evidence="1">
    <location>
        <begin position="79"/>
        <end position="95"/>
    </location>
</feature>
<dbReference type="EMBL" id="AZDY01000037">
    <property type="protein sequence ID" value="KRK83412.1"/>
    <property type="molecule type" value="Genomic_DNA"/>
</dbReference>
<dbReference type="RefSeq" id="WP_056952959.1">
    <property type="nucleotide sequence ID" value="NZ_AZDY01000037.1"/>
</dbReference>
<dbReference type="OrthoDB" id="2300013at2"/>
<gene>
    <name evidence="2" type="ORF">FC78_GL002230</name>
</gene>
<keyword evidence="3" id="KW-1185">Reference proteome</keyword>
<feature type="region of interest" description="Disordered" evidence="1">
    <location>
        <begin position="76"/>
        <end position="95"/>
    </location>
</feature>
<dbReference type="Proteomes" id="UP000051515">
    <property type="component" value="Unassembled WGS sequence"/>
</dbReference>
<protein>
    <submittedName>
        <fullName evidence="2">Uncharacterized protein</fullName>
    </submittedName>
</protein>
<dbReference type="AlphaFoldDB" id="A0A0R1KR61"/>
<reference evidence="2 3" key="1">
    <citation type="journal article" date="2015" name="Genome Announc.">
        <title>Expanding the biotechnology potential of lactobacilli through comparative genomics of 213 strains and associated genera.</title>
        <authorList>
            <person name="Sun Z."/>
            <person name="Harris H.M."/>
            <person name="McCann A."/>
            <person name="Guo C."/>
            <person name="Argimon S."/>
            <person name="Zhang W."/>
            <person name="Yang X."/>
            <person name="Jeffery I.B."/>
            <person name="Cooney J.C."/>
            <person name="Kagawa T.F."/>
            <person name="Liu W."/>
            <person name="Song Y."/>
            <person name="Salvetti E."/>
            <person name="Wrobel A."/>
            <person name="Rasinkangas P."/>
            <person name="Parkhill J."/>
            <person name="Rea M.C."/>
            <person name="O'Sullivan O."/>
            <person name="Ritari J."/>
            <person name="Douillard F.P."/>
            <person name="Paul Ross R."/>
            <person name="Yang R."/>
            <person name="Briner A.E."/>
            <person name="Felis G.E."/>
            <person name="de Vos W.M."/>
            <person name="Barrangou R."/>
            <person name="Klaenhammer T.R."/>
            <person name="Caufield P.W."/>
            <person name="Cui Y."/>
            <person name="Zhang H."/>
            <person name="O'Toole P.W."/>
        </authorList>
    </citation>
    <scope>NUCLEOTIDE SEQUENCE [LARGE SCALE GENOMIC DNA]</scope>
    <source>
        <strain evidence="2 3">DSM 19674</strain>
    </source>
</reference>
<sequence>MAEVDRSKDIEVIYDKAGNKVGESEIGVASVAVTGLAAGTVVADGDYKITFKDSVTGLESEKVDVKGWTVLTPAPEAPTDVTSTATTNGATITAK</sequence>
<evidence type="ECO:0000256" key="1">
    <source>
        <dbReference type="SAM" id="MobiDB-lite"/>
    </source>
</evidence>
<name>A0A0R1KR61_9LACO</name>
<evidence type="ECO:0000313" key="2">
    <source>
        <dbReference type="EMBL" id="KRK83412.1"/>
    </source>
</evidence>
<dbReference type="PATRIC" id="fig|1423788.3.peg.2300"/>
<proteinExistence type="predicted"/>
<organism evidence="2 3">
    <name type="scientific">Companilactobacillus bobalius DSM 19674</name>
    <dbReference type="NCBI Taxonomy" id="1423788"/>
    <lineage>
        <taxon>Bacteria</taxon>
        <taxon>Bacillati</taxon>
        <taxon>Bacillota</taxon>
        <taxon>Bacilli</taxon>
        <taxon>Lactobacillales</taxon>
        <taxon>Lactobacillaceae</taxon>
        <taxon>Companilactobacillus</taxon>
        <taxon>Companilactobacillus bobalius</taxon>
    </lineage>
</organism>